<dbReference type="EMBL" id="KZ819920">
    <property type="protein sequence ID" value="PWN50547.1"/>
    <property type="molecule type" value="Genomic_DNA"/>
</dbReference>
<organism evidence="1 2">
    <name type="scientific">Violaceomyces palustris</name>
    <dbReference type="NCBI Taxonomy" id="1673888"/>
    <lineage>
        <taxon>Eukaryota</taxon>
        <taxon>Fungi</taxon>
        <taxon>Dikarya</taxon>
        <taxon>Basidiomycota</taxon>
        <taxon>Ustilaginomycotina</taxon>
        <taxon>Ustilaginomycetes</taxon>
        <taxon>Violaceomycetales</taxon>
        <taxon>Violaceomycetaceae</taxon>
        <taxon>Violaceomyces</taxon>
    </lineage>
</organism>
<evidence type="ECO:0000313" key="1">
    <source>
        <dbReference type="EMBL" id="PWN50547.1"/>
    </source>
</evidence>
<name>A0ACD0NXP7_9BASI</name>
<sequence length="78" mass="8600">MYHTLKEHPARSSTRRTIRCTLMVFLICPFLFSTLDSAGLASRRPSDPTSFLGSNPAPPNLGSPLHLSLPNRKHPSVT</sequence>
<keyword evidence="2" id="KW-1185">Reference proteome</keyword>
<evidence type="ECO:0000313" key="2">
    <source>
        <dbReference type="Proteomes" id="UP000245626"/>
    </source>
</evidence>
<dbReference type="Proteomes" id="UP000245626">
    <property type="component" value="Unassembled WGS sequence"/>
</dbReference>
<proteinExistence type="predicted"/>
<gene>
    <name evidence="1" type="ORF">IE53DRAFT_88949</name>
</gene>
<protein>
    <submittedName>
        <fullName evidence="1">Uncharacterized protein</fullName>
    </submittedName>
</protein>
<accession>A0ACD0NXP7</accession>
<reference evidence="1 2" key="1">
    <citation type="journal article" date="2018" name="Mol. Biol. Evol.">
        <title>Broad Genomic Sampling Reveals a Smut Pathogenic Ancestry of the Fungal Clade Ustilaginomycotina.</title>
        <authorList>
            <person name="Kijpornyongpan T."/>
            <person name="Mondo S.J."/>
            <person name="Barry K."/>
            <person name="Sandor L."/>
            <person name="Lee J."/>
            <person name="Lipzen A."/>
            <person name="Pangilinan J."/>
            <person name="LaButti K."/>
            <person name="Hainaut M."/>
            <person name="Henrissat B."/>
            <person name="Grigoriev I.V."/>
            <person name="Spatafora J.W."/>
            <person name="Aime M.C."/>
        </authorList>
    </citation>
    <scope>NUCLEOTIDE SEQUENCE [LARGE SCALE GENOMIC DNA]</scope>
    <source>
        <strain evidence="1 2">SA 807</strain>
    </source>
</reference>